<dbReference type="InterPro" id="IPR036928">
    <property type="entry name" value="AS_sf"/>
</dbReference>
<name>A0AAU7UQH1_9MICO</name>
<dbReference type="AlphaFoldDB" id="A0AAU7UQH1"/>
<dbReference type="PANTHER" id="PTHR11895">
    <property type="entry name" value="TRANSAMIDASE"/>
    <property type="match status" value="1"/>
</dbReference>
<dbReference type="Gene3D" id="3.90.1300.10">
    <property type="entry name" value="Amidase signature (AS) domain"/>
    <property type="match status" value="1"/>
</dbReference>
<dbReference type="SUPFAM" id="SSF75304">
    <property type="entry name" value="Amidase signature (AS) enzymes"/>
    <property type="match status" value="1"/>
</dbReference>
<evidence type="ECO:0000313" key="3">
    <source>
        <dbReference type="EMBL" id="XBV90731.1"/>
    </source>
</evidence>
<evidence type="ECO:0000259" key="2">
    <source>
        <dbReference type="Pfam" id="PF01425"/>
    </source>
</evidence>
<dbReference type="EMBL" id="CP158281">
    <property type="protein sequence ID" value="XBV90731.1"/>
    <property type="molecule type" value="Genomic_DNA"/>
</dbReference>
<feature type="domain" description="Amidase" evidence="2">
    <location>
        <begin position="2"/>
        <end position="396"/>
    </location>
</feature>
<accession>A0AAU7UQH1</accession>
<organism evidence="3">
    <name type="scientific">Brevibacterium koreense</name>
    <dbReference type="NCBI Taxonomy" id="3140787"/>
    <lineage>
        <taxon>Bacteria</taxon>
        <taxon>Bacillati</taxon>
        <taxon>Actinomycetota</taxon>
        <taxon>Actinomycetes</taxon>
        <taxon>Micrococcales</taxon>
        <taxon>Brevibacteriaceae</taxon>
        <taxon>Brevibacterium</taxon>
    </lineage>
</organism>
<evidence type="ECO:0000256" key="1">
    <source>
        <dbReference type="ARBA" id="ARBA00009199"/>
    </source>
</evidence>
<dbReference type="PANTHER" id="PTHR11895:SF7">
    <property type="entry name" value="GLUTAMYL-TRNA(GLN) AMIDOTRANSFERASE SUBUNIT A, MITOCHONDRIAL"/>
    <property type="match status" value="1"/>
</dbReference>
<reference evidence="3" key="1">
    <citation type="submission" date="2024-06" db="EMBL/GenBank/DDBJ databases">
        <title>Brevibacterium koreense sp. nov., isolated from jogae-jeotgal, a Korean fermented seafood.</title>
        <authorList>
            <person name="Whon T.W."/>
            <person name="Nam S."/>
            <person name="Kim Y."/>
        </authorList>
    </citation>
    <scope>NUCLEOTIDE SEQUENCE</scope>
    <source>
        <strain evidence="3">CBA3109</strain>
    </source>
</reference>
<gene>
    <name evidence="3" type="ORF">AAFP32_01855</name>
</gene>
<protein>
    <submittedName>
        <fullName evidence="3">Amidase</fullName>
    </submittedName>
</protein>
<dbReference type="InterPro" id="IPR023631">
    <property type="entry name" value="Amidase_dom"/>
</dbReference>
<dbReference type="InterPro" id="IPR000120">
    <property type="entry name" value="Amidase"/>
</dbReference>
<dbReference type="RefSeq" id="WP_350271436.1">
    <property type="nucleotide sequence ID" value="NZ_CP158281.1"/>
</dbReference>
<dbReference type="KEGG" id="bkr:AAFP32_01855"/>
<proteinExistence type="inferred from homology"/>
<dbReference type="Pfam" id="PF01425">
    <property type="entry name" value="Amidase"/>
    <property type="match status" value="1"/>
</dbReference>
<dbReference type="GO" id="GO:0003824">
    <property type="term" value="F:catalytic activity"/>
    <property type="evidence" value="ECO:0007669"/>
    <property type="project" value="InterPro"/>
</dbReference>
<comment type="similarity">
    <text evidence="1">Belongs to the amidase family.</text>
</comment>
<sequence>MERVREVGEDLNAVTSLTEARARRLGSDSRSSSPWSHCSRRLEGVSLAVKDVIDVAGSVTTMGSQVHDPNPASQTASVVEALEVSGAMTVAKTNCQEYSYGILGDESAFGRTLNPRDRRRITGGSSSGSAALVAAGAVDLAVGTDTAGSTRVPAAYCEVLGFKPTLGMVATDGIFPLAPSFDTVGLFSSSFEVMRYALQTLLRQETSNAQDRHITSQSPLRIDVQLFDEAAAPLQTVDSALRFAPDTATGPKATWLRSLFDRARELFPIIRDYEAAEIHRDNLVTSEERYQPGVRAKLRTGSEVDVSAYQQAQHDLEILRQDALAVWDDLDFLIIPSVAGPELRWSDLPSANAAEDSVRYTQPISTLGWPAITVPFGQGVYSSVQIVAKPETDLDLLEFADNFFAR</sequence>